<feature type="compositionally biased region" description="Gly residues" evidence="1">
    <location>
        <begin position="126"/>
        <end position="137"/>
    </location>
</feature>
<reference evidence="2 3" key="1">
    <citation type="journal article" date="2018" name="New Phytol.">
        <title>Comparative genomics and transcriptomics depict ericoid mycorrhizal fungi as versatile saprotrophs and plant mutualists.</title>
        <authorList>
            <person name="Martino E."/>
            <person name="Morin E."/>
            <person name="Grelet G.A."/>
            <person name="Kuo A."/>
            <person name="Kohler A."/>
            <person name="Daghino S."/>
            <person name="Barry K.W."/>
            <person name="Cichocki N."/>
            <person name="Clum A."/>
            <person name="Dockter R.B."/>
            <person name="Hainaut M."/>
            <person name="Kuo R.C."/>
            <person name="LaButti K."/>
            <person name="Lindahl B.D."/>
            <person name="Lindquist E.A."/>
            <person name="Lipzen A."/>
            <person name="Khouja H.R."/>
            <person name="Magnuson J."/>
            <person name="Murat C."/>
            <person name="Ohm R.A."/>
            <person name="Singer S.W."/>
            <person name="Spatafora J.W."/>
            <person name="Wang M."/>
            <person name="Veneault-Fourrey C."/>
            <person name="Henrissat B."/>
            <person name="Grigoriev I.V."/>
            <person name="Martin F.M."/>
            <person name="Perotto S."/>
        </authorList>
    </citation>
    <scope>NUCLEOTIDE SEQUENCE [LARGE SCALE GENOMIC DNA]</scope>
    <source>
        <strain evidence="2 3">ATCC 22711</strain>
    </source>
</reference>
<dbReference type="RefSeq" id="XP_024716682.1">
    <property type="nucleotide sequence ID" value="XM_024864030.1"/>
</dbReference>
<dbReference type="GeneID" id="36572111"/>
<evidence type="ECO:0000313" key="2">
    <source>
        <dbReference type="EMBL" id="PSS07026.1"/>
    </source>
</evidence>
<dbReference type="AlphaFoldDB" id="A0A2T3APU7"/>
<accession>A0A2T3APU7</accession>
<name>A0A2T3APU7_AMORE</name>
<feature type="region of interest" description="Disordered" evidence="1">
    <location>
        <begin position="117"/>
        <end position="164"/>
    </location>
</feature>
<dbReference type="EMBL" id="KZ679019">
    <property type="protein sequence ID" value="PSS07026.1"/>
    <property type="molecule type" value="Genomic_DNA"/>
</dbReference>
<proteinExistence type="predicted"/>
<dbReference type="InParanoid" id="A0A2T3APU7"/>
<keyword evidence="3" id="KW-1185">Reference proteome</keyword>
<evidence type="ECO:0000256" key="1">
    <source>
        <dbReference type="SAM" id="MobiDB-lite"/>
    </source>
</evidence>
<sequence length="164" mass="17664">MCGCENSSIARDLGQHRKTHTTSPESINPRYLQAKAQCTSVRRNRGTSLLLDRVGERPVTSQTCSSNSPGCRPVRGPSELFWDWESGRVWEWEASVLGQGRGHVSGWQGELAGFLFDGRGPSPGRDGTGGGGGGGTVGRLNADRGGEWREKGLGRASDDSHRIE</sequence>
<dbReference type="Proteomes" id="UP000241818">
    <property type="component" value="Unassembled WGS sequence"/>
</dbReference>
<organism evidence="2 3">
    <name type="scientific">Amorphotheca resinae ATCC 22711</name>
    <dbReference type="NCBI Taxonomy" id="857342"/>
    <lineage>
        <taxon>Eukaryota</taxon>
        <taxon>Fungi</taxon>
        <taxon>Dikarya</taxon>
        <taxon>Ascomycota</taxon>
        <taxon>Pezizomycotina</taxon>
        <taxon>Leotiomycetes</taxon>
        <taxon>Helotiales</taxon>
        <taxon>Amorphothecaceae</taxon>
        <taxon>Amorphotheca</taxon>
    </lineage>
</organism>
<evidence type="ECO:0000313" key="3">
    <source>
        <dbReference type="Proteomes" id="UP000241818"/>
    </source>
</evidence>
<feature type="compositionally biased region" description="Basic and acidic residues" evidence="1">
    <location>
        <begin position="141"/>
        <end position="164"/>
    </location>
</feature>
<gene>
    <name evidence="2" type="ORF">M430DRAFT_191675</name>
</gene>
<protein>
    <submittedName>
        <fullName evidence="2">Uncharacterized protein</fullName>
    </submittedName>
</protein>